<evidence type="ECO:0000256" key="12">
    <source>
        <dbReference type="ARBA" id="ARBA00022842"/>
    </source>
</evidence>
<feature type="domain" description="PEP-utilising enzyme C-terminal" evidence="17">
    <location>
        <begin position="483"/>
        <end position="804"/>
    </location>
</feature>
<dbReference type="SUPFAM" id="SSF51621">
    <property type="entry name" value="Phosphoenolpyruvate/pyruvate domain"/>
    <property type="match status" value="1"/>
</dbReference>
<evidence type="ECO:0000256" key="9">
    <source>
        <dbReference type="ARBA" id="ARBA00022741"/>
    </source>
</evidence>
<comment type="caution">
    <text evidence="18">The sequence shown here is derived from an EMBL/GenBank/DDBJ whole genome shotgun (WGS) entry which is preliminary data.</text>
</comment>
<gene>
    <name evidence="18" type="ORF">PLAN_60396</name>
</gene>
<dbReference type="InterPro" id="IPR015813">
    <property type="entry name" value="Pyrv/PenolPyrv_kinase-like_dom"/>
</dbReference>
<dbReference type="InterPro" id="IPR006319">
    <property type="entry name" value="PEP_synth"/>
</dbReference>
<evidence type="ECO:0000256" key="14">
    <source>
        <dbReference type="ARBA" id="ARBA00047700"/>
    </source>
</evidence>
<evidence type="ECO:0000256" key="7">
    <source>
        <dbReference type="ARBA" id="ARBA00022679"/>
    </source>
</evidence>
<evidence type="ECO:0000256" key="1">
    <source>
        <dbReference type="ARBA" id="ARBA00001946"/>
    </source>
</evidence>
<feature type="domain" description="Pyruvate phosphate dikinase AMP/ATP-binding" evidence="16">
    <location>
        <begin position="25"/>
        <end position="301"/>
    </location>
</feature>
<name>A0A6J7ZS16_PLARU</name>
<keyword evidence="7" id="KW-0808">Transferase</keyword>
<evidence type="ECO:0000259" key="17">
    <source>
        <dbReference type="Pfam" id="PF02896"/>
    </source>
</evidence>
<keyword evidence="12" id="KW-0460">Magnesium</keyword>
<evidence type="ECO:0000256" key="10">
    <source>
        <dbReference type="ARBA" id="ARBA00022777"/>
    </source>
</evidence>
<feature type="domain" description="PEP-utilising enzyme mobile" evidence="15">
    <location>
        <begin position="379"/>
        <end position="450"/>
    </location>
</feature>
<comment type="catalytic activity">
    <reaction evidence="14">
        <text>pyruvate + ATP + H2O = phosphoenolpyruvate + AMP + phosphate + 2 H(+)</text>
        <dbReference type="Rhea" id="RHEA:11364"/>
        <dbReference type="ChEBI" id="CHEBI:15361"/>
        <dbReference type="ChEBI" id="CHEBI:15377"/>
        <dbReference type="ChEBI" id="CHEBI:15378"/>
        <dbReference type="ChEBI" id="CHEBI:30616"/>
        <dbReference type="ChEBI" id="CHEBI:43474"/>
        <dbReference type="ChEBI" id="CHEBI:58702"/>
        <dbReference type="ChEBI" id="CHEBI:456215"/>
        <dbReference type="EC" id="2.7.9.2"/>
    </reaction>
</comment>
<protein>
    <recommendedName>
        <fullName evidence="6">Phosphoenolpyruvate synthase</fullName>
        <ecNumber evidence="5">2.7.9.2</ecNumber>
    </recommendedName>
    <alternativeName>
        <fullName evidence="13">Pyruvate, water dikinase</fullName>
    </alternativeName>
</protein>
<dbReference type="InterPro" id="IPR002192">
    <property type="entry name" value="PPDK_AMP/ATP-bd"/>
</dbReference>
<dbReference type="GO" id="GO:0008986">
    <property type="term" value="F:pyruvate, water dikinase activity"/>
    <property type="evidence" value="ECO:0007669"/>
    <property type="project" value="UniProtKB-EC"/>
</dbReference>
<dbReference type="InterPro" id="IPR036637">
    <property type="entry name" value="Phosphohistidine_dom_sf"/>
</dbReference>
<evidence type="ECO:0000256" key="8">
    <source>
        <dbReference type="ARBA" id="ARBA00022723"/>
    </source>
</evidence>
<dbReference type="PANTHER" id="PTHR43030:SF1">
    <property type="entry name" value="PHOSPHOENOLPYRUVATE SYNTHASE"/>
    <property type="match status" value="1"/>
</dbReference>
<dbReference type="PANTHER" id="PTHR43030">
    <property type="entry name" value="PHOSPHOENOLPYRUVATE SYNTHASE"/>
    <property type="match status" value="1"/>
</dbReference>
<evidence type="ECO:0000256" key="5">
    <source>
        <dbReference type="ARBA" id="ARBA00011996"/>
    </source>
</evidence>
<evidence type="ECO:0000256" key="11">
    <source>
        <dbReference type="ARBA" id="ARBA00022840"/>
    </source>
</evidence>
<evidence type="ECO:0000313" key="18">
    <source>
        <dbReference type="EMBL" id="CAC5345381.1"/>
    </source>
</evidence>
<dbReference type="Gene3D" id="3.30.1490.20">
    <property type="entry name" value="ATP-grasp fold, A domain"/>
    <property type="match status" value="1"/>
</dbReference>
<dbReference type="SUPFAM" id="SSF56059">
    <property type="entry name" value="Glutathione synthetase ATP-binding domain-like"/>
    <property type="match status" value="1"/>
</dbReference>
<dbReference type="GO" id="GO:0006094">
    <property type="term" value="P:gluconeogenesis"/>
    <property type="evidence" value="ECO:0007669"/>
    <property type="project" value="UniProtKB-UniPathway"/>
</dbReference>
<comment type="cofactor">
    <cofactor evidence="1">
        <name>Mg(2+)</name>
        <dbReference type="ChEBI" id="CHEBI:18420"/>
    </cofactor>
</comment>
<organism evidence="18 19">
    <name type="scientific">Planktothrix rubescens CCAP 1459/22</name>
    <dbReference type="NCBI Taxonomy" id="329571"/>
    <lineage>
        <taxon>Bacteria</taxon>
        <taxon>Bacillati</taxon>
        <taxon>Cyanobacteriota</taxon>
        <taxon>Cyanophyceae</taxon>
        <taxon>Oscillatoriophycideae</taxon>
        <taxon>Oscillatoriales</taxon>
        <taxon>Microcoleaceae</taxon>
        <taxon>Planktothrix</taxon>
    </lineage>
</organism>
<keyword evidence="19" id="KW-1185">Reference proteome</keyword>
<dbReference type="Gene3D" id="3.20.20.60">
    <property type="entry name" value="Phosphoenolpyruvate-binding domains"/>
    <property type="match status" value="1"/>
</dbReference>
<evidence type="ECO:0000256" key="2">
    <source>
        <dbReference type="ARBA" id="ARBA00002988"/>
    </source>
</evidence>
<dbReference type="AlphaFoldDB" id="A0A6J7ZS16"/>
<dbReference type="Pfam" id="PF02896">
    <property type="entry name" value="PEP-utilizers_C"/>
    <property type="match status" value="1"/>
</dbReference>
<keyword evidence="8" id="KW-0479">Metal-binding</keyword>
<dbReference type="InterPro" id="IPR008279">
    <property type="entry name" value="PEP-util_enz_mobile_dom"/>
</dbReference>
<dbReference type="Pfam" id="PF00391">
    <property type="entry name" value="PEP-utilizers"/>
    <property type="match status" value="1"/>
</dbReference>
<accession>A0A6J7ZS16</accession>
<sequence length="817" mass="93234">MDNFYGLHEIQSDHRDFVGEPAFYLSQLLHQGHPVLPGFVVTDQLFWEFLETINWLEPRFVDFPELSLYFDINQPRQLQIIAQHLCQQMMDSHLPPSSSQPIQDSIDKLKTSALIFYPSLNTPHHLKTSGLFDSVIGWAHTQKALVGLKQAYCEFFRAKSLLYWQRYKIELQNLRPVVLVQPLQSAIASGFVEIRPNCWEINSTWGLEFSLLWGESHADIYLIQPQTGMIQQQKLGSKTIIYNLKSAPDQSTKYPISQKQFGIKNPQLPIHATWISEHQQGFSLNRENLQKLINIIQKIIQFNPAITRLDWRLLQQPQDREPQFYIVGAKCAKIPLSSPSIKSDYSTHQQHFQGLALASGKSKGTAYILTETQPIPSQLPENTVLVVPAITWNYLPLLKQTVAIVAEKGGMTSHGAIVARELGIPAVCGIMNATIKIKTGESIFVDGNYGEVYVIKPEHLVDQRVLKWSFQEQKPIKIPTYINSTPLMVNISQSSSIQRLHSLPLPIDGVGLFRSELIALEILKRSEYPTINSWISQEIGDKSYDFNKWILHQKQQKFIQEMAELIDQMAKILSPRPVYYRALDLREIEQSVSGFNYFYPLVDYRESQNRKLSSENSINRGTFPVSDSPSLERLVLFDLEIKILLKVYELGDKNIHLILPFIRSVEEFTIYKNRIEASQLSHYPEFQVWIMAEVPSILFLLPDYLKAGVQGISIGTNDLTKLLFGIDRNQMQVFPGLYESNPAFKKAIKQLIEIAKTANIPCSICGDAPALYPELIEDLVRWGITSISVNLDAIESTYMAIAKSEKQISLETSRHHL</sequence>
<dbReference type="GO" id="GO:0046872">
    <property type="term" value="F:metal ion binding"/>
    <property type="evidence" value="ECO:0007669"/>
    <property type="project" value="UniProtKB-KW"/>
</dbReference>
<evidence type="ECO:0000256" key="6">
    <source>
        <dbReference type="ARBA" id="ARBA00021623"/>
    </source>
</evidence>
<dbReference type="GO" id="GO:0005524">
    <property type="term" value="F:ATP binding"/>
    <property type="evidence" value="ECO:0007669"/>
    <property type="project" value="UniProtKB-KW"/>
</dbReference>
<comment type="similarity">
    <text evidence="4">Belongs to the PEP-utilizing enzyme family.</text>
</comment>
<dbReference type="InterPro" id="IPR000121">
    <property type="entry name" value="PEP_util_C"/>
</dbReference>
<keyword evidence="9" id="KW-0547">Nucleotide-binding</keyword>
<dbReference type="EC" id="2.7.9.2" evidence="5"/>
<dbReference type="RefSeq" id="WP_026798003.1">
    <property type="nucleotide sequence ID" value="NZ_LR812491.1"/>
</dbReference>
<dbReference type="Gene3D" id="3.50.30.10">
    <property type="entry name" value="Phosphohistidine domain"/>
    <property type="match status" value="1"/>
</dbReference>
<dbReference type="InterPro" id="IPR013815">
    <property type="entry name" value="ATP_grasp_subdomain_1"/>
</dbReference>
<keyword evidence="10" id="KW-0418">Kinase</keyword>
<comment type="pathway">
    <text evidence="3">Carbohydrate biosynthesis; gluconeogenesis.</text>
</comment>
<evidence type="ECO:0000256" key="13">
    <source>
        <dbReference type="ARBA" id="ARBA00033470"/>
    </source>
</evidence>
<dbReference type="Pfam" id="PF01326">
    <property type="entry name" value="PPDK_N"/>
    <property type="match status" value="1"/>
</dbReference>
<dbReference type="UniPathway" id="UPA00138"/>
<evidence type="ECO:0000256" key="4">
    <source>
        <dbReference type="ARBA" id="ARBA00007837"/>
    </source>
</evidence>
<reference evidence="18" key="1">
    <citation type="submission" date="2020-05" db="EMBL/GenBank/DDBJ databases">
        <authorList>
            <consortium name="Genoscope - CEA"/>
            <person name="William W."/>
        </authorList>
    </citation>
    <scope>NUCLEOTIDE SEQUENCE [LARGE SCALE GENOMIC DNA]</scope>
    <source>
        <strain evidence="18">PCC 7821</strain>
    </source>
</reference>
<evidence type="ECO:0000256" key="3">
    <source>
        <dbReference type="ARBA" id="ARBA00004742"/>
    </source>
</evidence>
<comment type="function">
    <text evidence="2">Catalyzes the phosphorylation of pyruvate to phosphoenolpyruvate.</text>
</comment>
<keyword evidence="11" id="KW-0067">ATP-binding</keyword>
<dbReference type="EMBL" id="CZCZ02000016">
    <property type="protein sequence ID" value="CAC5345381.1"/>
    <property type="molecule type" value="Genomic_DNA"/>
</dbReference>
<evidence type="ECO:0000259" key="15">
    <source>
        <dbReference type="Pfam" id="PF00391"/>
    </source>
</evidence>
<proteinExistence type="inferred from homology"/>
<evidence type="ECO:0000259" key="16">
    <source>
        <dbReference type="Pfam" id="PF01326"/>
    </source>
</evidence>
<dbReference type="SUPFAM" id="SSF52009">
    <property type="entry name" value="Phosphohistidine domain"/>
    <property type="match status" value="1"/>
</dbReference>
<evidence type="ECO:0000313" key="19">
    <source>
        <dbReference type="Proteomes" id="UP000196521"/>
    </source>
</evidence>
<dbReference type="InterPro" id="IPR040442">
    <property type="entry name" value="Pyrv_kinase-like_dom_sf"/>
</dbReference>
<dbReference type="Proteomes" id="UP000196521">
    <property type="component" value="Unassembled WGS sequence"/>
</dbReference>